<dbReference type="PANTHER" id="PTHR43155:SF2">
    <property type="entry name" value="CYCLIC DI-GMP PHOSPHODIESTERASE PA4108"/>
    <property type="match status" value="1"/>
</dbReference>
<dbReference type="GO" id="GO:0008081">
    <property type="term" value="F:phosphoric diester hydrolase activity"/>
    <property type="evidence" value="ECO:0007669"/>
    <property type="project" value="UniProtKB-ARBA"/>
</dbReference>
<comment type="caution">
    <text evidence="2">The sequence shown here is derived from an EMBL/GenBank/DDBJ whole genome shotgun (WGS) entry which is preliminary data.</text>
</comment>
<accession>A0A3E1R756</accession>
<dbReference type="SMART" id="SM00471">
    <property type="entry name" value="HDc"/>
    <property type="match status" value="1"/>
</dbReference>
<dbReference type="InterPro" id="IPR006675">
    <property type="entry name" value="HDIG_dom"/>
</dbReference>
<gene>
    <name evidence="2" type="ORF">DIC66_20160</name>
</gene>
<dbReference type="PANTHER" id="PTHR43155">
    <property type="entry name" value="CYCLIC DI-GMP PHOSPHODIESTERASE PA4108-RELATED"/>
    <property type="match status" value="1"/>
</dbReference>
<dbReference type="EMBL" id="QFZK01000023">
    <property type="protein sequence ID" value="RFO95073.1"/>
    <property type="molecule type" value="Genomic_DNA"/>
</dbReference>
<organism evidence="2 3">
    <name type="scientific">Rhodoferax lacus</name>
    <dbReference type="NCBI Taxonomy" id="2184758"/>
    <lineage>
        <taxon>Bacteria</taxon>
        <taxon>Pseudomonadati</taxon>
        <taxon>Pseudomonadota</taxon>
        <taxon>Betaproteobacteria</taxon>
        <taxon>Burkholderiales</taxon>
        <taxon>Comamonadaceae</taxon>
        <taxon>Rhodoferax</taxon>
    </lineage>
</organism>
<dbReference type="RefSeq" id="WP_117179983.1">
    <property type="nucleotide sequence ID" value="NZ_QFZK01000023.1"/>
</dbReference>
<protein>
    <submittedName>
        <fullName evidence="2">Phosphodiesterase</fullName>
    </submittedName>
</protein>
<evidence type="ECO:0000259" key="1">
    <source>
        <dbReference type="PROSITE" id="PS51832"/>
    </source>
</evidence>
<dbReference type="PROSITE" id="PS51832">
    <property type="entry name" value="HD_GYP"/>
    <property type="match status" value="1"/>
</dbReference>
<dbReference type="Proteomes" id="UP000260665">
    <property type="component" value="Unassembled WGS sequence"/>
</dbReference>
<dbReference type="Gene3D" id="1.10.3210.10">
    <property type="entry name" value="Hypothetical protein af1432"/>
    <property type="match status" value="1"/>
</dbReference>
<evidence type="ECO:0000313" key="2">
    <source>
        <dbReference type="EMBL" id="RFO95073.1"/>
    </source>
</evidence>
<proteinExistence type="predicted"/>
<keyword evidence="3" id="KW-1185">Reference proteome</keyword>
<dbReference type="CDD" id="cd00077">
    <property type="entry name" value="HDc"/>
    <property type="match status" value="1"/>
</dbReference>
<sequence>MITRIDSEQLRVGMFIHDMECGWMAHPFLVNQFRIAQQSEIDKIIDHGIRKVSIDTARGLDVQSDGASAAPALDVDLDLDLPPLPPSPEPPVKPTSLSEELVAAQVVLSEASILMTDVMSDVRMGRMVELERMEPVVEKMIQSVLRNPGALSCLGRVRQKDHYTFEHSINVSALLVNFCHHMGMDRRTIRAAAIGGLLHDVGKVHTPDAILNKAGPLTDEEFAQIRAHVGNGVDIVGDIEGISDLSLTIVAQHHEHMDGGGYPAGLKGDQIAPLGQMAAIVDVYEALTSTRAYRPAMEPSQALQRIFGWTKQQFNNELVQRFIQCVGIYPVGTLVLLDSGMVAIVTETNQANLLLPVVRVVLDSRRDMVVAPRDLNLAKPTVKERIVSSESAAKWKINTGLYLR</sequence>
<dbReference type="AlphaFoldDB" id="A0A3E1R756"/>
<dbReference type="SUPFAM" id="SSF109604">
    <property type="entry name" value="HD-domain/PDEase-like"/>
    <property type="match status" value="1"/>
</dbReference>
<dbReference type="InterPro" id="IPR021812">
    <property type="entry name" value="DUF3391"/>
</dbReference>
<feature type="domain" description="HD-GYP" evidence="1">
    <location>
        <begin position="142"/>
        <end position="338"/>
    </location>
</feature>
<name>A0A3E1R756_9BURK</name>
<evidence type="ECO:0000313" key="3">
    <source>
        <dbReference type="Proteomes" id="UP000260665"/>
    </source>
</evidence>
<reference evidence="2 3" key="1">
    <citation type="submission" date="2018-05" db="EMBL/GenBank/DDBJ databases">
        <title>Rhodoferax soyangensis sp.nov., isolated from an oligotrophic freshwater lake.</title>
        <authorList>
            <person name="Park M."/>
        </authorList>
    </citation>
    <scope>NUCLEOTIDE SEQUENCE [LARGE SCALE GENOMIC DNA]</scope>
    <source>
        <strain evidence="2 3">IMCC26218</strain>
    </source>
</reference>
<dbReference type="NCBIfam" id="TIGR00277">
    <property type="entry name" value="HDIG"/>
    <property type="match status" value="1"/>
</dbReference>
<dbReference type="OrthoDB" id="9764808at2"/>
<dbReference type="InterPro" id="IPR003607">
    <property type="entry name" value="HD/PDEase_dom"/>
</dbReference>
<dbReference type="Pfam" id="PF11871">
    <property type="entry name" value="DUF3391"/>
    <property type="match status" value="1"/>
</dbReference>
<dbReference type="InterPro" id="IPR037522">
    <property type="entry name" value="HD_GYP_dom"/>
</dbReference>
<dbReference type="Pfam" id="PF13487">
    <property type="entry name" value="HD_5"/>
    <property type="match status" value="1"/>
</dbReference>